<organism evidence="4 5">
    <name type="scientific">Durusdinium trenchii</name>
    <dbReference type="NCBI Taxonomy" id="1381693"/>
    <lineage>
        <taxon>Eukaryota</taxon>
        <taxon>Sar</taxon>
        <taxon>Alveolata</taxon>
        <taxon>Dinophyceae</taxon>
        <taxon>Suessiales</taxon>
        <taxon>Symbiodiniaceae</taxon>
        <taxon>Durusdinium</taxon>
    </lineage>
</organism>
<proteinExistence type="predicted"/>
<evidence type="ECO:0000313" key="5">
    <source>
        <dbReference type="Proteomes" id="UP001642464"/>
    </source>
</evidence>
<sequence length="401" mass="44033">MLTGTIKSYNPHKGWGFIECNGQDTFVNKKDLKGHCPSKGHQVKFEISQTEKGAQATNVEVLVSDEEKAYFGEIKSFNPSKGYGFISCEAFPDKDIFVLKSELPGGFGPQGGLCKFKVSHEDKGPSAKEVTLLGSAGNQVQQMKAMGYGYYGKGDWGSSGGWGKGWGGKGDSWGGKGWGGYDMSWGVPMQMPIPWGKGYGKSYGRFATPERWRFMSPQPCQAPARPRQPAERSGAPAPPLHARDLLARVPPAAAAELRDPEESRRRLQAVLLTASRNGVWESVLQAVFKSPTCACGDGHCSEHREHHEACEHCLPQDEVARSKQEKQRGQREGRGELEAAKASGGGADLVDPELNVLGPEKSRSVRSLKAEIRVITQERQELHREVERLRQQLHRPDHGPT</sequence>
<dbReference type="InterPro" id="IPR012340">
    <property type="entry name" value="NA-bd_OB-fold"/>
</dbReference>
<dbReference type="Gene3D" id="2.40.50.140">
    <property type="entry name" value="Nucleic acid-binding proteins"/>
    <property type="match status" value="2"/>
</dbReference>
<gene>
    <name evidence="4" type="ORF">SCF082_LOCUS1220</name>
</gene>
<feature type="domain" description="CSD" evidence="3">
    <location>
        <begin position="1"/>
        <end position="61"/>
    </location>
</feature>
<feature type="coiled-coil region" evidence="1">
    <location>
        <begin position="365"/>
        <end position="392"/>
    </location>
</feature>
<feature type="region of interest" description="Disordered" evidence="2">
    <location>
        <begin position="216"/>
        <end position="239"/>
    </location>
</feature>
<feature type="region of interest" description="Disordered" evidence="2">
    <location>
        <begin position="319"/>
        <end position="365"/>
    </location>
</feature>
<dbReference type="PROSITE" id="PS51857">
    <property type="entry name" value="CSD_2"/>
    <property type="match status" value="2"/>
</dbReference>
<dbReference type="SMART" id="SM00357">
    <property type="entry name" value="CSP"/>
    <property type="match status" value="2"/>
</dbReference>
<evidence type="ECO:0000256" key="1">
    <source>
        <dbReference type="SAM" id="Coils"/>
    </source>
</evidence>
<dbReference type="EMBL" id="CAXAMM010000570">
    <property type="protein sequence ID" value="CAK8988032.1"/>
    <property type="molecule type" value="Genomic_DNA"/>
</dbReference>
<dbReference type="SUPFAM" id="SSF50249">
    <property type="entry name" value="Nucleic acid-binding proteins"/>
    <property type="match status" value="2"/>
</dbReference>
<accession>A0ABP0HCZ6</accession>
<dbReference type="Proteomes" id="UP001642464">
    <property type="component" value="Unassembled WGS sequence"/>
</dbReference>
<feature type="compositionally biased region" description="Low complexity" evidence="2">
    <location>
        <begin position="217"/>
        <end position="227"/>
    </location>
</feature>
<protein>
    <submittedName>
        <fullName evidence="4">Cold shock protein CspB (Major cold shock protein)</fullName>
    </submittedName>
</protein>
<feature type="compositionally biased region" description="Basic and acidic residues" evidence="2">
    <location>
        <begin position="319"/>
        <end position="339"/>
    </location>
</feature>
<evidence type="ECO:0000313" key="4">
    <source>
        <dbReference type="EMBL" id="CAK8988032.1"/>
    </source>
</evidence>
<dbReference type="Pfam" id="PF00313">
    <property type="entry name" value="CSD"/>
    <property type="match status" value="2"/>
</dbReference>
<comment type="caution">
    <text evidence="4">The sequence shown here is derived from an EMBL/GenBank/DDBJ whole genome shotgun (WGS) entry which is preliminary data.</text>
</comment>
<dbReference type="PANTHER" id="PTHR11544">
    <property type="entry name" value="COLD SHOCK DOMAIN CONTAINING PROTEINS"/>
    <property type="match status" value="1"/>
</dbReference>
<name>A0ABP0HCZ6_9DINO</name>
<evidence type="ECO:0000259" key="3">
    <source>
        <dbReference type="PROSITE" id="PS51857"/>
    </source>
</evidence>
<feature type="domain" description="CSD" evidence="3">
    <location>
        <begin position="69"/>
        <end position="132"/>
    </location>
</feature>
<evidence type="ECO:0000256" key="2">
    <source>
        <dbReference type="SAM" id="MobiDB-lite"/>
    </source>
</evidence>
<dbReference type="InterPro" id="IPR011129">
    <property type="entry name" value="CSD"/>
</dbReference>
<keyword evidence="5" id="KW-1185">Reference proteome</keyword>
<keyword evidence="1" id="KW-0175">Coiled coil</keyword>
<dbReference type="InterPro" id="IPR050181">
    <property type="entry name" value="Cold_shock_domain"/>
</dbReference>
<dbReference type="InterPro" id="IPR002059">
    <property type="entry name" value="CSP_DNA-bd"/>
</dbReference>
<reference evidence="4 5" key="1">
    <citation type="submission" date="2024-02" db="EMBL/GenBank/DDBJ databases">
        <authorList>
            <person name="Chen Y."/>
            <person name="Shah S."/>
            <person name="Dougan E. K."/>
            <person name="Thang M."/>
            <person name="Chan C."/>
        </authorList>
    </citation>
    <scope>NUCLEOTIDE SEQUENCE [LARGE SCALE GENOMIC DNA]</scope>
</reference>